<dbReference type="AlphaFoldDB" id="A0A7J8SGK4"/>
<dbReference type="EMBL" id="JABFAC010000009">
    <property type="protein sequence ID" value="MBA0625218.1"/>
    <property type="molecule type" value="Genomic_DNA"/>
</dbReference>
<protein>
    <submittedName>
        <fullName evidence="1">Uncharacterized protein</fullName>
    </submittedName>
</protein>
<name>A0A7J8SGK4_GOSDV</name>
<proteinExistence type="predicted"/>
<sequence length="159" mass="17748">MSKEVAENVEGMETRGRAKKASHLRDILSTFEDRVVTLEESIGDVKEMIDDVDNRVNDGLLSMKEKLRNYVLDSVEKLTGKDDAIEAMMTTLKEEIVELKGKLTIYKVALGNGGLAAVTTKPNVDVPKPKEFKGTRFATQFSVGDQAILSCHRHQRQCH</sequence>
<accession>A0A7J8SGK4</accession>
<dbReference type="Proteomes" id="UP000593561">
    <property type="component" value="Unassembled WGS sequence"/>
</dbReference>
<organism evidence="1 2">
    <name type="scientific">Gossypium davidsonii</name>
    <name type="common">Davidson's cotton</name>
    <name type="synonym">Gossypium klotzschianum subsp. davidsonii</name>
    <dbReference type="NCBI Taxonomy" id="34287"/>
    <lineage>
        <taxon>Eukaryota</taxon>
        <taxon>Viridiplantae</taxon>
        <taxon>Streptophyta</taxon>
        <taxon>Embryophyta</taxon>
        <taxon>Tracheophyta</taxon>
        <taxon>Spermatophyta</taxon>
        <taxon>Magnoliopsida</taxon>
        <taxon>eudicotyledons</taxon>
        <taxon>Gunneridae</taxon>
        <taxon>Pentapetalae</taxon>
        <taxon>rosids</taxon>
        <taxon>malvids</taxon>
        <taxon>Malvales</taxon>
        <taxon>Malvaceae</taxon>
        <taxon>Malvoideae</taxon>
        <taxon>Gossypium</taxon>
    </lineage>
</organism>
<gene>
    <name evidence="1" type="ORF">Godav_010445</name>
</gene>
<evidence type="ECO:0000313" key="1">
    <source>
        <dbReference type="EMBL" id="MBA0625218.1"/>
    </source>
</evidence>
<evidence type="ECO:0000313" key="2">
    <source>
        <dbReference type="Proteomes" id="UP000593561"/>
    </source>
</evidence>
<reference evidence="1 2" key="1">
    <citation type="journal article" date="2019" name="Genome Biol. Evol.">
        <title>Insights into the evolution of the New World diploid cottons (Gossypium, subgenus Houzingenia) based on genome sequencing.</title>
        <authorList>
            <person name="Grover C.E."/>
            <person name="Arick M.A. 2nd"/>
            <person name="Thrash A."/>
            <person name="Conover J.L."/>
            <person name="Sanders W.S."/>
            <person name="Peterson D.G."/>
            <person name="Frelichowski J.E."/>
            <person name="Scheffler J.A."/>
            <person name="Scheffler B.E."/>
            <person name="Wendel J.F."/>
        </authorList>
    </citation>
    <scope>NUCLEOTIDE SEQUENCE [LARGE SCALE GENOMIC DNA]</scope>
    <source>
        <strain evidence="1">27</strain>
        <tissue evidence="1">Leaf</tissue>
    </source>
</reference>
<keyword evidence="2" id="KW-1185">Reference proteome</keyword>
<comment type="caution">
    <text evidence="1">The sequence shown here is derived from an EMBL/GenBank/DDBJ whole genome shotgun (WGS) entry which is preliminary data.</text>
</comment>